<accession>A0A9W6PAC7</accession>
<reference evidence="2" key="1">
    <citation type="submission" date="2023-02" db="EMBL/GenBank/DDBJ databases">
        <title>Nocardiopsis ansamitocini NBRC 112285.</title>
        <authorList>
            <person name="Ichikawa N."/>
            <person name="Sato H."/>
            <person name="Tonouchi N."/>
        </authorList>
    </citation>
    <scope>NUCLEOTIDE SEQUENCE</scope>
    <source>
        <strain evidence="2">NBRC 112285</strain>
    </source>
</reference>
<protein>
    <recommendedName>
        <fullName evidence="1">AMP-dependent synthetase/ligase domain-containing protein</fullName>
    </recommendedName>
</protein>
<dbReference type="EMBL" id="BSQG01000011">
    <property type="protein sequence ID" value="GLU50036.1"/>
    <property type="molecule type" value="Genomic_DNA"/>
</dbReference>
<evidence type="ECO:0000313" key="3">
    <source>
        <dbReference type="Proteomes" id="UP001165092"/>
    </source>
</evidence>
<dbReference type="InterPro" id="IPR042099">
    <property type="entry name" value="ANL_N_sf"/>
</dbReference>
<dbReference type="Proteomes" id="UP001165092">
    <property type="component" value="Unassembled WGS sequence"/>
</dbReference>
<keyword evidence="3" id="KW-1185">Reference proteome</keyword>
<dbReference type="AlphaFoldDB" id="A0A9W6PAC7"/>
<evidence type="ECO:0000259" key="1">
    <source>
        <dbReference type="Pfam" id="PF00501"/>
    </source>
</evidence>
<dbReference type="InterPro" id="IPR000873">
    <property type="entry name" value="AMP-dep_synth/lig_dom"/>
</dbReference>
<sequence length="372" mass="41804">MTYDRLSPADLLAGDFQAPEFTERPWTVRWDELDEPVEDFVMKRFPPVLDFFTSGTTGERRRWRRSREQLWAEASLLAAMIGPDRPEAVLSFAPPRHLYGALVSLLVPAKLGLPVWYRPQFAAMPPQPHRRWAVMAIPWTFRILLQRASWVRSLERVSVVHSTSVLPATAADLLAKFPETASLLELFGSTETGAIATRRWSGGNPPWELCPDVEFALPRPESTTEGEVPLTVRSPRLARFPDGRAPDSWEMDDRVRIIDARRFGFAGRRGRLVNVNGRRIDLELIEERLRSSVSCADLACTPVTDPLIGEHFDLLIVPGGGRTGADLDLAAALAELECRPRKVVPVDRIDRSETGKLRRVQMQPISNTGVQT</sequence>
<name>A0A9W6PAC7_9ACTN</name>
<evidence type="ECO:0000313" key="2">
    <source>
        <dbReference type="EMBL" id="GLU50036.1"/>
    </source>
</evidence>
<feature type="domain" description="AMP-dependent synthetase/ligase" evidence="1">
    <location>
        <begin position="49"/>
        <end position="198"/>
    </location>
</feature>
<gene>
    <name evidence="2" type="ORF">Nans01_43870</name>
</gene>
<dbReference type="SUPFAM" id="SSF56801">
    <property type="entry name" value="Acetyl-CoA synthetase-like"/>
    <property type="match status" value="1"/>
</dbReference>
<dbReference type="RefSeq" id="WP_285761580.1">
    <property type="nucleotide sequence ID" value="NZ_BSQG01000011.1"/>
</dbReference>
<organism evidence="2 3">
    <name type="scientific">Nocardiopsis ansamitocini</name>
    <dbReference type="NCBI Taxonomy" id="1670832"/>
    <lineage>
        <taxon>Bacteria</taxon>
        <taxon>Bacillati</taxon>
        <taxon>Actinomycetota</taxon>
        <taxon>Actinomycetes</taxon>
        <taxon>Streptosporangiales</taxon>
        <taxon>Nocardiopsidaceae</taxon>
        <taxon>Nocardiopsis</taxon>
    </lineage>
</organism>
<dbReference type="InterPro" id="IPR045851">
    <property type="entry name" value="AMP-bd_C_sf"/>
</dbReference>
<dbReference type="Gene3D" id="3.30.300.30">
    <property type="match status" value="1"/>
</dbReference>
<dbReference type="Pfam" id="PF00501">
    <property type="entry name" value="AMP-binding"/>
    <property type="match status" value="1"/>
</dbReference>
<proteinExistence type="predicted"/>
<dbReference type="Gene3D" id="3.40.50.12780">
    <property type="entry name" value="N-terminal domain of ligase-like"/>
    <property type="match status" value="1"/>
</dbReference>
<comment type="caution">
    <text evidence="2">The sequence shown here is derived from an EMBL/GenBank/DDBJ whole genome shotgun (WGS) entry which is preliminary data.</text>
</comment>